<dbReference type="VEuPathDB" id="TriTrypDB:C3747_80g27"/>
<reference evidence="3 4" key="1">
    <citation type="journal article" date="2018" name="Microb. Genom.">
        <title>Expanding an expanded genome: long-read sequencing of Trypanosoma cruzi.</title>
        <authorList>
            <person name="Berna L."/>
            <person name="Rodriguez M."/>
            <person name="Chiribao M.L."/>
            <person name="Parodi-Talice A."/>
            <person name="Pita S."/>
            <person name="Rijo G."/>
            <person name="Alvarez-Valin F."/>
            <person name="Robello C."/>
        </authorList>
    </citation>
    <scope>NUCLEOTIDE SEQUENCE [LARGE SCALE GENOMIC DNA]</scope>
    <source>
        <strain evidence="3 4">TCC</strain>
    </source>
</reference>
<feature type="domain" description="UBL3-like ubiquitin" evidence="2">
    <location>
        <begin position="38"/>
        <end position="135"/>
    </location>
</feature>
<dbReference type="VEuPathDB" id="TriTrypDB:TcCLB.506869.34"/>
<protein>
    <recommendedName>
        <fullName evidence="2">UBL3-like ubiquitin domain-containing protein</fullName>
    </recommendedName>
</protein>
<feature type="compositionally biased region" description="Polar residues" evidence="1">
    <location>
        <begin position="145"/>
        <end position="154"/>
    </location>
</feature>
<dbReference type="VEuPathDB" id="TriTrypDB:C4B63_43g148"/>
<dbReference type="InterPro" id="IPR039540">
    <property type="entry name" value="UBL3-like_ubiquitin_dom"/>
</dbReference>
<dbReference type="VEuPathDB" id="TriTrypDB:TcCL_ESM06565"/>
<feature type="region of interest" description="Disordered" evidence="1">
    <location>
        <begin position="122"/>
        <end position="154"/>
    </location>
</feature>
<evidence type="ECO:0000313" key="4">
    <source>
        <dbReference type="Proteomes" id="UP000246078"/>
    </source>
</evidence>
<sequence length="154" mass="16793">MNGEGAVLVRFVLSGACYPAYSGRQLQLEVPLIQENGSSTTTTDLKRQIRREWPSDLSEMQEIIKTVEMKILRTGKLLADGTPLRSVLTSTEAQECSVNVGVGAKNGDEPRSVLMHLVFQRNNTTTRREKGGDKAATGKRKETGGSDSNCCSTM</sequence>
<dbReference type="OMA" id="EGHEAKK"/>
<dbReference type="VEuPathDB" id="TriTrypDB:TcG_04913"/>
<dbReference type="EMBL" id="PRFC01000080">
    <property type="protein sequence ID" value="PWV09301.1"/>
    <property type="molecule type" value="Genomic_DNA"/>
</dbReference>
<dbReference type="Gene3D" id="3.10.20.90">
    <property type="entry name" value="Phosphatidylinositol 3-kinase Catalytic Subunit, Chain A, domain 1"/>
    <property type="match status" value="1"/>
</dbReference>
<gene>
    <name evidence="3" type="ORF">C3747_80g27</name>
</gene>
<evidence type="ECO:0000259" key="2">
    <source>
        <dbReference type="Pfam" id="PF13881"/>
    </source>
</evidence>
<evidence type="ECO:0000256" key="1">
    <source>
        <dbReference type="SAM" id="MobiDB-lite"/>
    </source>
</evidence>
<dbReference type="Pfam" id="PF13881">
    <property type="entry name" value="Rad60-SLD_2"/>
    <property type="match status" value="1"/>
</dbReference>
<accession>A0A2V2WL38</accession>
<name>A0A2V2WL38_TRYCR</name>
<dbReference type="Proteomes" id="UP000246078">
    <property type="component" value="Unassembled WGS sequence"/>
</dbReference>
<organism evidence="3 4">
    <name type="scientific">Trypanosoma cruzi</name>
    <dbReference type="NCBI Taxonomy" id="5693"/>
    <lineage>
        <taxon>Eukaryota</taxon>
        <taxon>Discoba</taxon>
        <taxon>Euglenozoa</taxon>
        <taxon>Kinetoplastea</taxon>
        <taxon>Metakinetoplastina</taxon>
        <taxon>Trypanosomatida</taxon>
        <taxon>Trypanosomatidae</taxon>
        <taxon>Trypanosoma</taxon>
        <taxon>Schizotrypanum</taxon>
    </lineage>
</organism>
<dbReference type="VEuPathDB" id="TriTrypDB:TcYC6_0021960"/>
<proteinExistence type="predicted"/>
<dbReference type="AlphaFoldDB" id="A0A2V2WL38"/>
<comment type="caution">
    <text evidence="3">The sequence shown here is derived from an EMBL/GenBank/DDBJ whole genome shotgun (WGS) entry which is preliminary data.</text>
</comment>
<evidence type="ECO:0000313" key="3">
    <source>
        <dbReference type="EMBL" id="PWV09301.1"/>
    </source>
</evidence>
<dbReference type="VEuPathDB" id="TriTrypDB:BCY84_11568"/>
<dbReference type="OrthoDB" id="270966at2759"/>
<dbReference type="VEuPathDB" id="TriTrypDB:TcCLB.510519.80"/>
<dbReference type="VEuPathDB" id="TriTrypDB:TcBrA4_0045280"/>